<keyword evidence="2" id="KW-1185">Reference proteome</keyword>
<evidence type="ECO:0000313" key="1">
    <source>
        <dbReference type="EMBL" id="QZE15608.1"/>
    </source>
</evidence>
<dbReference type="Proteomes" id="UP000826212">
    <property type="component" value="Chromosome"/>
</dbReference>
<accession>A0AC61NJ95</accession>
<name>A0AC61NJ95_9BACT</name>
<organism evidence="1 2">
    <name type="scientific">Halosquirtibacter laminarini</name>
    <dbReference type="NCBI Taxonomy" id="3374600"/>
    <lineage>
        <taxon>Bacteria</taxon>
        <taxon>Pseudomonadati</taxon>
        <taxon>Bacteroidota</taxon>
        <taxon>Bacteroidia</taxon>
        <taxon>Marinilabiliales</taxon>
        <taxon>Prolixibacteraceae</taxon>
        <taxon>Halosquirtibacter</taxon>
    </lineage>
</organism>
<protein>
    <submittedName>
        <fullName evidence="1">HlyD family efflux transporter periplasmic adaptor subunit</fullName>
    </submittedName>
</protein>
<proteinExistence type="predicted"/>
<reference evidence="1" key="1">
    <citation type="submission" date="2021-08" db="EMBL/GenBank/DDBJ databases">
        <title>Novel anaerobic bacterium isolated from sea squirt in East Sea, Republic of Korea.</title>
        <authorList>
            <person name="Nguyen T.H."/>
            <person name="Li Z."/>
            <person name="Lee Y.-J."/>
            <person name="Ko J."/>
            <person name="Kim S.-G."/>
        </authorList>
    </citation>
    <scope>NUCLEOTIDE SEQUENCE</scope>
    <source>
        <strain evidence="1">KCTC 25031</strain>
    </source>
</reference>
<sequence>MKSLYISLLSLFVLYSCNTADPRADGYGNFEAADVVLSSQSSGKILDLYLKEGDKAYKGDTIAIIDTTDIVIRMEALDLQLKVDDTKITRLYVEASKTRDALKTNEKDQNRIHTLYNKKVATETQKDQIDLKVSNFKKTLQQLNLEVKSLQQHKESINNQLSLMNNHLSHCFIVSPIDATVLNRYKEPAEFVIPSNPIYKIASLDPLLLRIYISGAELSKVKLGQDVKVSYDHEGKLKKVTGTVAWISDQAEFTPKTIQTREERVAQVYAVKIRVPNAKGEMKIGMPGELHLN</sequence>
<dbReference type="EMBL" id="CP081303">
    <property type="protein sequence ID" value="QZE15608.1"/>
    <property type="molecule type" value="Genomic_DNA"/>
</dbReference>
<evidence type="ECO:0000313" key="2">
    <source>
        <dbReference type="Proteomes" id="UP000826212"/>
    </source>
</evidence>
<gene>
    <name evidence="1" type="ORF">K4L44_07175</name>
</gene>